<organism evidence="1 2">
    <name type="scientific">Owenia fusiformis</name>
    <name type="common">Polychaete worm</name>
    <dbReference type="NCBI Taxonomy" id="6347"/>
    <lineage>
        <taxon>Eukaryota</taxon>
        <taxon>Metazoa</taxon>
        <taxon>Spiralia</taxon>
        <taxon>Lophotrochozoa</taxon>
        <taxon>Annelida</taxon>
        <taxon>Polychaeta</taxon>
        <taxon>Sedentaria</taxon>
        <taxon>Canalipalpata</taxon>
        <taxon>Sabellida</taxon>
        <taxon>Oweniida</taxon>
        <taxon>Oweniidae</taxon>
        <taxon>Owenia</taxon>
    </lineage>
</organism>
<comment type="caution">
    <text evidence="1">The sequence shown here is derived from an EMBL/GenBank/DDBJ whole genome shotgun (WGS) entry which is preliminary data.</text>
</comment>
<accession>A0A8J1UFV9</accession>
<keyword evidence="2" id="KW-1185">Reference proteome</keyword>
<feature type="non-terminal residue" evidence="1">
    <location>
        <position position="102"/>
    </location>
</feature>
<dbReference type="EMBL" id="CAIIXF020000004">
    <property type="protein sequence ID" value="CAH1780933.1"/>
    <property type="molecule type" value="Genomic_DNA"/>
</dbReference>
<name>A0A8J1UFV9_OWEFU</name>
<reference evidence="1" key="1">
    <citation type="submission" date="2022-03" db="EMBL/GenBank/DDBJ databases">
        <authorList>
            <person name="Martin C."/>
        </authorList>
    </citation>
    <scope>NUCLEOTIDE SEQUENCE</scope>
</reference>
<evidence type="ECO:0000313" key="2">
    <source>
        <dbReference type="Proteomes" id="UP000749559"/>
    </source>
</evidence>
<feature type="non-terminal residue" evidence="1">
    <location>
        <position position="1"/>
    </location>
</feature>
<dbReference type="AlphaFoldDB" id="A0A8J1UFV9"/>
<protein>
    <submittedName>
        <fullName evidence="1">Uncharacterized protein</fullName>
    </submittedName>
</protein>
<dbReference type="Proteomes" id="UP000749559">
    <property type="component" value="Unassembled WGS sequence"/>
</dbReference>
<evidence type="ECO:0000313" key="1">
    <source>
        <dbReference type="EMBL" id="CAH1780933.1"/>
    </source>
</evidence>
<gene>
    <name evidence="1" type="ORF">OFUS_LOCUS7566</name>
</gene>
<proteinExistence type="predicted"/>
<sequence length="102" mass="11699">VEGDYEENLISKSSFNHHHGLLWEKIHSIEDRLREAKQRGQNLFGFFGTWCLGASVNNTNMENWGEEFYIIQEIEGGLIIIINGYLVHPPTVKEDVDGVLLK</sequence>